<dbReference type="RefSeq" id="WP_343935797.1">
    <property type="nucleotide sequence ID" value="NZ_BAAABU010000010.1"/>
</dbReference>
<proteinExistence type="predicted"/>
<keyword evidence="3" id="KW-1185">Reference proteome</keyword>
<reference evidence="2 3" key="1">
    <citation type="journal article" date="2019" name="Int. J. Syst. Evol. Microbiol.">
        <title>The Global Catalogue of Microorganisms (GCM) 10K type strain sequencing project: providing services to taxonomists for standard genome sequencing and annotation.</title>
        <authorList>
            <consortium name="The Broad Institute Genomics Platform"/>
            <consortium name="The Broad Institute Genome Sequencing Center for Infectious Disease"/>
            <person name="Wu L."/>
            <person name="Ma J."/>
        </authorList>
    </citation>
    <scope>NUCLEOTIDE SEQUENCE [LARGE SCALE GENOMIC DNA]</scope>
    <source>
        <strain evidence="2 3">JCM 3380</strain>
    </source>
</reference>
<accession>A0ABN0U6R0</accession>
<sequence>MKTFPKIAAVVAVAGAAVFASVLPGSADVAAQSPSLGAVRVESPAILEARGAAVRVSVTIVCPAGYPTSVNLTVTQRSGGGVATGSDYKSPVTCTGTAQTIELTPTANGEAFRRGTAFASASMYVSGPGYVTDDREIEIVR</sequence>
<protein>
    <submittedName>
        <fullName evidence="2">Uncharacterized protein</fullName>
    </submittedName>
</protein>
<evidence type="ECO:0000313" key="2">
    <source>
        <dbReference type="EMBL" id="GAA0240601.1"/>
    </source>
</evidence>
<name>A0ABN0U6R0_9PSEU</name>
<feature type="signal peptide" evidence="1">
    <location>
        <begin position="1"/>
        <end position="27"/>
    </location>
</feature>
<comment type="caution">
    <text evidence="2">The sequence shown here is derived from an EMBL/GenBank/DDBJ whole genome shotgun (WGS) entry which is preliminary data.</text>
</comment>
<keyword evidence="1" id="KW-0732">Signal</keyword>
<feature type="chain" id="PRO_5045435215" evidence="1">
    <location>
        <begin position="28"/>
        <end position="141"/>
    </location>
</feature>
<dbReference type="EMBL" id="BAAABU010000010">
    <property type="protein sequence ID" value="GAA0240601.1"/>
    <property type="molecule type" value="Genomic_DNA"/>
</dbReference>
<organism evidence="2 3">
    <name type="scientific">Saccharothrix mutabilis subsp. mutabilis</name>
    <dbReference type="NCBI Taxonomy" id="66855"/>
    <lineage>
        <taxon>Bacteria</taxon>
        <taxon>Bacillati</taxon>
        <taxon>Actinomycetota</taxon>
        <taxon>Actinomycetes</taxon>
        <taxon>Pseudonocardiales</taxon>
        <taxon>Pseudonocardiaceae</taxon>
        <taxon>Saccharothrix</taxon>
    </lineage>
</organism>
<dbReference type="Proteomes" id="UP001500416">
    <property type="component" value="Unassembled WGS sequence"/>
</dbReference>
<gene>
    <name evidence="2" type="ORF">GCM10010492_44700</name>
</gene>
<evidence type="ECO:0000313" key="3">
    <source>
        <dbReference type="Proteomes" id="UP001500416"/>
    </source>
</evidence>
<evidence type="ECO:0000256" key="1">
    <source>
        <dbReference type="SAM" id="SignalP"/>
    </source>
</evidence>